<evidence type="ECO:0000256" key="4">
    <source>
        <dbReference type="ARBA" id="ARBA00022989"/>
    </source>
</evidence>
<keyword evidence="4 6" id="KW-1133">Transmembrane helix</keyword>
<feature type="transmembrane region" description="Helical" evidence="6">
    <location>
        <begin position="218"/>
        <end position="240"/>
    </location>
</feature>
<protein>
    <submittedName>
        <fullName evidence="7">Anion transporter</fullName>
    </submittedName>
</protein>
<evidence type="ECO:0000313" key="7">
    <source>
        <dbReference type="EMBL" id="ADU42096.1"/>
    </source>
</evidence>
<dbReference type="PANTHER" id="PTHR10283:SF82">
    <property type="entry name" value="SOLUTE CARRIER FAMILY 13 MEMBER 2"/>
    <property type="match status" value="1"/>
</dbReference>
<dbReference type="BioCyc" id="RPAL652103:RPDX1_RS02275-MONOMER"/>
<evidence type="ECO:0000256" key="6">
    <source>
        <dbReference type="SAM" id="Phobius"/>
    </source>
</evidence>
<feature type="transmembrane region" description="Helical" evidence="6">
    <location>
        <begin position="394"/>
        <end position="413"/>
    </location>
</feature>
<comment type="subcellular location">
    <subcellularLocation>
        <location evidence="1">Membrane</location>
        <topology evidence="1">Multi-pass membrane protein</topology>
    </subcellularLocation>
</comment>
<dbReference type="AlphaFoldDB" id="E6VJU6"/>
<evidence type="ECO:0000313" key="8">
    <source>
        <dbReference type="Proteomes" id="UP000001402"/>
    </source>
</evidence>
<evidence type="ECO:0000256" key="2">
    <source>
        <dbReference type="ARBA" id="ARBA00022448"/>
    </source>
</evidence>
<feature type="transmembrane region" description="Helical" evidence="6">
    <location>
        <begin position="456"/>
        <end position="476"/>
    </location>
</feature>
<feature type="transmembrane region" description="Helical" evidence="6">
    <location>
        <begin position="294"/>
        <end position="315"/>
    </location>
</feature>
<dbReference type="HOGENOM" id="CLU_005170_0_0_5"/>
<feature type="transmembrane region" description="Helical" evidence="6">
    <location>
        <begin position="113"/>
        <end position="133"/>
    </location>
</feature>
<gene>
    <name evidence="7" type="ordered locus">Rpdx1_0455</name>
</gene>
<feature type="transmembrane region" description="Helical" evidence="6">
    <location>
        <begin position="368"/>
        <end position="387"/>
    </location>
</feature>
<feature type="transmembrane region" description="Helical" evidence="6">
    <location>
        <begin position="139"/>
        <end position="162"/>
    </location>
</feature>
<dbReference type="CDD" id="cd01115">
    <property type="entry name" value="SLC13_permease"/>
    <property type="match status" value="1"/>
</dbReference>
<feature type="transmembrane region" description="Helical" evidence="6">
    <location>
        <begin position="174"/>
        <end position="198"/>
    </location>
</feature>
<organism evidence="7 8">
    <name type="scientific">Rhodopseudomonas palustris (strain DX-1)</name>
    <dbReference type="NCBI Taxonomy" id="652103"/>
    <lineage>
        <taxon>Bacteria</taxon>
        <taxon>Pseudomonadati</taxon>
        <taxon>Pseudomonadota</taxon>
        <taxon>Alphaproteobacteria</taxon>
        <taxon>Hyphomicrobiales</taxon>
        <taxon>Nitrobacteraceae</taxon>
        <taxon>Rhodopseudomonas</taxon>
    </lineage>
</organism>
<feature type="transmembrane region" description="Helical" evidence="6">
    <location>
        <begin position="12"/>
        <end position="31"/>
    </location>
</feature>
<dbReference type="InterPro" id="IPR001898">
    <property type="entry name" value="SLC13A/DASS"/>
</dbReference>
<dbReference type="EMBL" id="CP002418">
    <property type="protein sequence ID" value="ADU42096.1"/>
    <property type="molecule type" value="Genomic_DNA"/>
</dbReference>
<feature type="transmembrane region" description="Helical" evidence="6">
    <location>
        <begin position="60"/>
        <end position="78"/>
    </location>
</feature>
<dbReference type="eggNOG" id="COG0471">
    <property type="taxonomic scope" value="Bacteria"/>
</dbReference>
<dbReference type="PANTHER" id="PTHR10283">
    <property type="entry name" value="SOLUTE CARRIER FAMILY 13 MEMBER"/>
    <property type="match status" value="1"/>
</dbReference>
<sequence length="480" mass="50158">MRWDAIDWRRLGAILFGFALLALTLVIPPPAGMKLEAWRVAGVAALMATWWISEAVPLPVTALLPLVAFPLLGVVPIREAAAPYADPIIFLFLGGFVLGVAMQRWSLHKRIGLGVVALAGVSPARLCAGFLLSTALLSMWISNSATAIIMLPVATSVLALLDRDTGNAPQARRHLGLSLMLSVAYGASVGGLGTLIGTPANAMLAAYLRREHQLDIGFAEWMAIGVPLAAVLLLAAWLLLTRMFPVPVALTERAADTVAAELNRLGPISGPEARVAVVFGLTAAAWMLRPLYAAWVPGIDDTSIAVIGALLLFLLPSGDADKGRLLGWADFRSLPFDVLILFGSGLSLATAISVSGLAQWIGEALGGLAAWPPLLLVVTATFAMLFLTELTSNTASAATFIPIGGAIAVGIGLDPVLLALPLALAASCAFMLPVATPPNAIVFASGHITVREMARVGLWMNLISGVVIVALTYALAGMLR</sequence>
<dbReference type="KEGG" id="rpx:Rpdx1_0455"/>
<dbReference type="NCBIfam" id="TIGR00785">
    <property type="entry name" value="dass"/>
    <property type="match status" value="1"/>
</dbReference>
<reference evidence="7" key="1">
    <citation type="submission" date="2010-12" db="EMBL/GenBank/DDBJ databases">
        <title>Complete sequence of Rhodopseudomonas palustris DX-1.</title>
        <authorList>
            <consortium name="US DOE Joint Genome Institute"/>
            <person name="Lucas S."/>
            <person name="Copeland A."/>
            <person name="Lapidus A."/>
            <person name="Cheng J.-F."/>
            <person name="Goodwin L."/>
            <person name="Pitluck S."/>
            <person name="Misra M."/>
            <person name="Chertkov O."/>
            <person name="Detter J.C."/>
            <person name="Han C."/>
            <person name="Tapia R."/>
            <person name="Land M."/>
            <person name="Hauser L."/>
            <person name="Kyrpides N."/>
            <person name="Ivanova N."/>
            <person name="Ovchinnikova G."/>
            <person name="Logan B."/>
            <person name="Oda Y."/>
            <person name="Harwood C."/>
            <person name="Woyke T."/>
        </authorList>
    </citation>
    <scope>NUCLEOTIDE SEQUENCE [LARGE SCALE GENOMIC DNA]</scope>
    <source>
        <strain evidence="7">DX-1</strain>
    </source>
</reference>
<proteinExistence type="predicted"/>
<dbReference type="OrthoDB" id="9766267at2"/>
<dbReference type="STRING" id="652103.Rpdx1_0455"/>
<dbReference type="Pfam" id="PF00939">
    <property type="entry name" value="Na_sulph_symp"/>
    <property type="match status" value="1"/>
</dbReference>
<dbReference type="GO" id="GO:0015141">
    <property type="term" value="F:succinate transmembrane transporter activity"/>
    <property type="evidence" value="ECO:0007669"/>
    <property type="project" value="UniProtKB-ARBA"/>
</dbReference>
<dbReference type="Proteomes" id="UP000001402">
    <property type="component" value="Chromosome"/>
</dbReference>
<feature type="transmembrane region" description="Helical" evidence="6">
    <location>
        <begin position="84"/>
        <end position="101"/>
    </location>
</feature>
<dbReference type="InterPro" id="IPR031312">
    <property type="entry name" value="Na/sul_symport_CS"/>
</dbReference>
<keyword evidence="2" id="KW-0813">Transport</keyword>
<keyword evidence="5 6" id="KW-0472">Membrane</keyword>
<evidence type="ECO:0000256" key="3">
    <source>
        <dbReference type="ARBA" id="ARBA00022692"/>
    </source>
</evidence>
<dbReference type="GO" id="GO:0005886">
    <property type="term" value="C:plasma membrane"/>
    <property type="evidence" value="ECO:0007669"/>
    <property type="project" value="TreeGrafter"/>
</dbReference>
<evidence type="ECO:0000256" key="1">
    <source>
        <dbReference type="ARBA" id="ARBA00004141"/>
    </source>
</evidence>
<name>E6VJU6_RHOPX</name>
<feature type="transmembrane region" description="Helical" evidence="6">
    <location>
        <begin position="419"/>
        <end position="444"/>
    </location>
</feature>
<dbReference type="PROSITE" id="PS01271">
    <property type="entry name" value="NA_SULFATE"/>
    <property type="match status" value="1"/>
</dbReference>
<accession>E6VJU6</accession>
<keyword evidence="3 6" id="KW-0812">Transmembrane</keyword>
<evidence type="ECO:0000256" key="5">
    <source>
        <dbReference type="ARBA" id="ARBA00023136"/>
    </source>
</evidence>
<feature type="transmembrane region" description="Helical" evidence="6">
    <location>
        <begin position="336"/>
        <end position="362"/>
    </location>
</feature>